<sequence length="167" mass="19259">MTQAAINYGQVLYELSLPAQVIEDAALALKTVPELKRVLNSPVVPKTSKHRIIDRVFDESVRIFLKVLVDRRDIDLADEIFEAWRSRVCKEAGILEASLFYVTEPDEEQIREIKAMLCRKYGKKEVRLCMIEDPGLIGGFILRVGDVETDWSLKGRLRQLEQNIMRR</sequence>
<comment type="caution">
    <text evidence="8">The sequence shown here is derived from an EMBL/GenBank/DDBJ whole genome shotgun (WGS) entry which is preliminary data.</text>
</comment>
<organism evidence="8 9">
    <name type="scientific">Lacrimispora amygdalina</name>
    <dbReference type="NCBI Taxonomy" id="253257"/>
    <lineage>
        <taxon>Bacteria</taxon>
        <taxon>Bacillati</taxon>
        <taxon>Bacillota</taxon>
        <taxon>Clostridia</taxon>
        <taxon>Lachnospirales</taxon>
        <taxon>Lachnospiraceae</taxon>
        <taxon>Lacrimispora</taxon>
    </lineage>
</organism>
<dbReference type="OrthoDB" id="9802471at2"/>
<evidence type="ECO:0000256" key="1">
    <source>
        <dbReference type="ARBA" id="ARBA00004370"/>
    </source>
</evidence>
<evidence type="ECO:0000256" key="5">
    <source>
        <dbReference type="ARBA" id="ARBA00023136"/>
    </source>
</evidence>
<dbReference type="GO" id="GO:0016787">
    <property type="term" value="F:hydrolase activity"/>
    <property type="evidence" value="ECO:0007669"/>
    <property type="project" value="UniProtKB-KW"/>
</dbReference>
<keyword evidence="3 7" id="KW-0375">Hydrogen ion transport</keyword>
<dbReference type="NCBIfam" id="TIGR01145">
    <property type="entry name" value="ATP_synt_delta"/>
    <property type="match status" value="1"/>
</dbReference>
<dbReference type="Pfam" id="PF00213">
    <property type="entry name" value="OSCP"/>
    <property type="match status" value="1"/>
</dbReference>
<dbReference type="InterPro" id="IPR000711">
    <property type="entry name" value="ATPase_OSCP/dsu"/>
</dbReference>
<evidence type="ECO:0000313" key="9">
    <source>
        <dbReference type="Proteomes" id="UP000260680"/>
    </source>
</evidence>
<comment type="subcellular location">
    <subcellularLocation>
        <location evidence="7">Cell membrane</location>
        <topology evidence="7">Peripheral membrane protein</topology>
    </subcellularLocation>
    <subcellularLocation>
        <location evidence="1">Membrane</location>
    </subcellularLocation>
</comment>
<name>A0A3E2NFY9_9FIRM</name>
<dbReference type="GO" id="GO:0005886">
    <property type="term" value="C:plasma membrane"/>
    <property type="evidence" value="ECO:0007669"/>
    <property type="project" value="UniProtKB-SubCell"/>
</dbReference>
<comment type="similarity">
    <text evidence="7">Belongs to the ATPase delta chain family.</text>
</comment>
<dbReference type="SUPFAM" id="SSF47928">
    <property type="entry name" value="N-terminal domain of the delta subunit of the F1F0-ATP synthase"/>
    <property type="match status" value="1"/>
</dbReference>
<evidence type="ECO:0000256" key="7">
    <source>
        <dbReference type="HAMAP-Rule" id="MF_01416"/>
    </source>
</evidence>
<dbReference type="Proteomes" id="UP000260680">
    <property type="component" value="Unassembled WGS sequence"/>
</dbReference>
<protein>
    <recommendedName>
        <fullName evidence="7">ATP synthase subunit delta</fullName>
    </recommendedName>
    <alternativeName>
        <fullName evidence="7">ATP synthase F(1) sector subunit delta</fullName>
    </alternativeName>
    <alternativeName>
        <fullName evidence="7">F-type ATPase subunit delta</fullName>
        <shortName evidence="7">F-ATPase subunit delta</shortName>
    </alternativeName>
</protein>
<accession>A0A3E2NFY9</accession>
<dbReference type="GO" id="GO:0045259">
    <property type="term" value="C:proton-transporting ATP synthase complex"/>
    <property type="evidence" value="ECO:0007669"/>
    <property type="project" value="UniProtKB-KW"/>
</dbReference>
<dbReference type="GO" id="GO:0046933">
    <property type="term" value="F:proton-transporting ATP synthase activity, rotational mechanism"/>
    <property type="evidence" value="ECO:0007669"/>
    <property type="project" value="UniProtKB-UniRule"/>
</dbReference>
<reference evidence="8 9" key="1">
    <citation type="submission" date="2018-07" db="EMBL/GenBank/DDBJ databases">
        <title>New species, Clostridium PI-S10-A1B.</title>
        <authorList>
            <person name="Krishna G."/>
            <person name="Summeta K."/>
            <person name="Shikha S."/>
            <person name="Prabhu P.B."/>
            <person name="Suresh K."/>
        </authorList>
    </citation>
    <scope>NUCLEOTIDE SEQUENCE [LARGE SCALE GENOMIC DNA]</scope>
    <source>
        <strain evidence="8 9">PI-S10-A1B</strain>
    </source>
</reference>
<keyword evidence="5 7" id="KW-0472">Membrane</keyword>
<evidence type="ECO:0000256" key="6">
    <source>
        <dbReference type="ARBA" id="ARBA00023310"/>
    </source>
</evidence>
<dbReference type="Gene3D" id="1.10.520.20">
    <property type="entry name" value="N-terminal domain of the delta subunit of the F1F0-ATP synthase"/>
    <property type="match status" value="1"/>
</dbReference>
<dbReference type="RefSeq" id="WP_117415993.1">
    <property type="nucleotide sequence ID" value="NZ_QOHO01000016.1"/>
</dbReference>
<evidence type="ECO:0000256" key="3">
    <source>
        <dbReference type="ARBA" id="ARBA00022781"/>
    </source>
</evidence>
<proteinExistence type="inferred from homology"/>
<gene>
    <name evidence="7 8" type="primary">atpH</name>
    <name evidence="8" type="ORF">DS742_05390</name>
</gene>
<dbReference type="HAMAP" id="MF_01416">
    <property type="entry name" value="ATP_synth_delta_bact"/>
    <property type="match status" value="1"/>
</dbReference>
<keyword evidence="4 7" id="KW-0406">Ion transport</keyword>
<comment type="function">
    <text evidence="7">F(1)F(0) ATP synthase produces ATP from ADP in the presence of a proton or sodium gradient. F-type ATPases consist of two structural domains, F(1) containing the extramembraneous catalytic core and F(0) containing the membrane proton channel, linked together by a central stalk and a peripheral stalk. During catalysis, ATP synthesis in the catalytic domain of F(1) is coupled via a rotary mechanism of the central stalk subunits to proton translocation.</text>
</comment>
<evidence type="ECO:0000256" key="2">
    <source>
        <dbReference type="ARBA" id="ARBA00022448"/>
    </source>
</evidence>
<comment type="function">
    <text evidence="7">This protein is part of the stalk that links CF(0) to CF(1). It either transmits conformational changes from CF(0) to CF(1) or is implicated in proton conduction.</text>
</comment>
<keyword evidence="8" id="KW-0378">Hydrolase</keyword>
<dbReference type="PRINTS" id="PR00125">
    <property type="entry name" value="ATPASEDELTA"/>
</dbReference>
<dbReference type="AlphaFoldDB" id="A0A3E2NFY9"/>
<dbReference type="PANTHER" id="PTHR11910">
    <property type="entry name" value="ATP SYNTHASE DELTA CHAIN"/>
    <property type="match status" value="1"/>
</dbReference>
<keyword evidence="7" id="KW-0139">CF(1)</keyword>
<evidence type="ECO:0000256" key="4">
    <source>
        <dbReference type="ARBA" id="ARBA00023065"/>
    </source>
</evidence>
<keyword evidence="6 7" id="KW-0066">ATP synthesis</keyword>
<dbReference type="InterPro" id="IPR026015">
    <property type="entry name" value="ATP_synth_OSCP/delta_N_sf"/>
</dbReference>
<keyword evidence="7" id="KW-1003">Cell membrane</keyword>
<evidence type="ECO:0000313" key="8">
    <source>
        <dbReference type="EMBL" id="RFZ79895.1"/>
    </source>
</evidence>
<keyword evidence="2 7" id="KW-0813">Transport</keyword>
<dbReference type="EMBL" id="QOHO01000016">
    <property type="protein sequence ID" value="RFZ79895.1"/>
    <property type="molecule type" value="Genomic_DNA"/>
</dbReference>